<feature type="transmembrane region" description="Helical" evidence="6">
    <location>
        <begin position="244"/>
        <end position="269"/>
    </location>
</feature>
<name>A0A3E1K7G5_9GAMM</name>
<keyword evidence="2" id="KW-1003">Cell membrane</keyword>
<evidence type="ECO:0000256" key="5">
    <source>
        <dbReference type="ARBA" id="ARBA00023136"/>
    </source>
</evidence>
<feature type="transmembrane region" description="Helical" evidence="6">
    <location>
        <begin position="200"/>
        <end position="224"/>
    </location>
</feature>
<evidence type="ECO:0000313" key="8">
    <source>
        <dbReference type="Proteomes" id="UP000260351"/>
    </source>
</evidence>
<dbReference type="InterPro" id="IPR019108">
    <property type="entry name" value="Caa3_assmbl_CtaG-rel"/>
</dbReference>
<dbReference type="Pfam" id="PF09678">
    <property type="entry name" value="Caa3_CtaG"/>
    <property type="match status" value="1"/>
</dbReference>
<keyword evidence="8" id="KW-1185">Reference proteome</keyword>
<feature type="transmembrane region" description="Helical" evidence="6">
    <location>
        <begin position="160"/>
        <end position="180"/>
    </location>
</feature>
<comment type="caution">
    <text evidence="7">The sequence shown here is derived from an EMBL/GenBank/DDBJ whole genome shotgun (WGS) entry which is preliminary data.</text>
</comment>
<evidence type="ECO:0000256" key="6">
    <source>
        <dbReference type="SAM" id="Phobius"/>
    </source>
</evidence>
<evidence type="ECO:0000256" key="3">
    <source>
        <dbReference type="ARBA" id="ARBA00022692"/>
    </source>
</evidence>
<protein>
    <submittedName>
        <fullName evidence="7">Cytochrome c oxidase assembly protein</fullName>
    </submittedName>
</protein>
<dbReference type="GO" id="GO:0005886">
    <property type="term" value="C:plasma membrane"/>
    <property type="evidence" value="ECO:0007669"/>
    <property type="project" value="UniProtKB-SubCell"/>
</dbReference>
<gene>
    <name evidence="7" type="ORF">DZC52_10270</name>
</gene>
<accession>A0A3E1K7G5</accession>
<dbReference type="EMBL" id="QUZK01000041">
    <property type="protein sequence ID" value="RFF29976.1"/>
    <property type="molecule type" value="Genomic_DNA"/>
</dbReference>
<feature type="transmembrane region" description="Helical" evidence="6">
    <location>
        <begin position="42"/>
        <end position="62"/>
    </location>
</feature>
<evidence type="ECO:0000256" key="2">
    <source>
        <dbReference type="ARBA" id="ARBA00022475"/>
    </source>
</evidence>
<organism evidence="7 8">
    <name type="scientific">Wenzhouxiangella sediminis</name>
    <dbReference type="NCBI Taxonomy" id="1792836"/>
    <lineage>
        <taxon>Bacteria</taxon>
        <taxon>Pseudomonadati</taxon>
        <taxon>Pseudomonadota</taxon>
        <taxon>Gammaproteobacteria</taxon>
        <taxon>Chromatiales</taxon>
        <taxon>Wenzhouxiangellaceae</taxon>
        <taxon>Wenzhouxiangella</taxon>
    </lineage>
</organism>
<dbReference type="OrthoDB" id="9808789at2"/>
<proteinExistence type="predicted"/>
<feature type="transmembrane region" description="Helical" evidence="6">
    <location>
        <begin position="6"/>
        <end position="30"/>
    </location>
</feature>
<keyword evidence="3 6" id="KW-0812">Transmembrane</keyword>
<feature type="transmembrane region" description="Helical" evidence="6">
    <location>
        <begin position="82"/>
        <end position="105"/>
    </location>
</feature>
<reference evidence="7 8" key="1">
    <citation type="submission" date="2018-08" db="EMBL/GenBank/DDBJ databases">
        <title>Wenzhouxiangella salilacus sp. nov., a novel bacterium isolated from a saline lake in Xinjiang Province, China.</title>
        <authorList>
            <person name="Han S."/>
        </authorList>
    </citation>
    <scope>NUCLEOTIDE SEQUENCE [LARGE SCALE GENOMIC DNA]</scope>
    <source>
        <strain evidence="7 8">XDB06</strain>
    </source>
</reference>
<evidence type="ECO:0000256" key="1">
    <source>
        <dbReference type="ARBA" id="ARBA00004651"/>
    </source>
</evidence>
<feature type="transmembrane region" description="Helical" evidence="6">
    <location>
        <begin position="126"/>
        <end position="148"/>
    </location>
</feature>
<dbReference type="AlphaFoldDB" id="A0A3E1K7G5"/>
<evidence type="ECO:0000256" key="4">
    <source>
        <dbReference type="ARBA" id="ARBA00022989"/>
    </source>
</evidence>
<evidence type="ECO:0000313" key="7">
    <source>
        <dbReference type="EMBL" id="RFF29976.1"/>
    </source>
</evidence>
<comment type="subcellular location">
    <subcellularLocation>
        <location evidence="1">Cell membrane</location>
        <topology evidence="1">Multi-pass membrane protein</topology>
    </subcellularLocation>
</comment>
<keyword evidence="5 6" id="KW-0472">Membrane</keyword>
<keyword evidence="4 6" id="KW-1133">Transmembrane helix</keyword>
<sequence>MAVSEFLAFFVPWEFSWLVQISVWGALLLYFNGLRKTPAGELPGYAPIIGFVLGVVLMYLVTQTRFDYWSQYMFFVHRGQHLVLHHLAPFLIALAMPAPVLARGLPAGVREWFARQAWLRAAWVPIYRWLQQPAIACILFVGLIAFWLTPEIHFDAMLNVTLYWVMNWSMALDGLLFWWLMFERGRGGITPRLGYGTRVLLLFAVMVPQIIIGASITFADANWFEVYAVCGRAWPLDPMTDQHIGGLITWIPAAMMSVIGALVILRFWIYDDAARNAARPAAARA</sequence>
<dbReference type="Proteomes" id="UP000260351">
    <property type="component" value="Unassembled WGS sequence"/>
</dbReference>